<proteinExistence type="predicted"/>
<keyword evidence="2" id="KW-0479">Metal-binding</keyword>
<evidence type="ECO:0000313" key="7">
    <source>
        <dbReference type="Proteomes" id="UP001562065"/>
    </source>
</evidence>
<keyword evidence="4" id="KW-0411">Iron-sulfur</keyword>
<evidence type="ECO:0000256" key="2">
    <source>
        <dbReference type="ARBA" id="ARBA00022723"/>
    </source>
</evidence>
<dbReference type="PANTHER" id="PTHR40261">
    <property type="match status" value="1"/>
</dbReference>
<dbReference type="InterPro" id="IPR036922">
    <property type="entry name" value="Rieske_2Fe-2S_sf"/>
</dbReference>
<keyword evidence="7" id="KW-1185">Reference proteome</keyword>
<comment type="caution">
    <text evidence="6">The sequence shown here is derived from an EMBL/GenBank/DDBJ whole genome shotgun (WGS) entry which is preliminary data.</text>
</comment>
<accession>A0ABV4AK89</accession>
<evidence type="ECO:0000256" key="4">
    <source>
        <dbReference type="ARBA" id="ARBA00023014"/>
    </source>
</evidence>
<gene>
    <name evidence="6" type="ORF">AB5I84_12910</name>
</gene>
<dbReference type="PANTHER" id="PTHR40261:SF1">
    <property type="entry name" value="RIESKE DOMAIN-CONTAINING PROTEIN"/>
    <property type="match status" value="1"/>
</dbReference>
<evidence type="ECO:0000259" key="5">
    <source>
        <dbReference type="PROSITE" id="PS51296"/>
    </source>
</evidence>
<dbReference type="PROSITE" id="PS51296">
    <property type="entry name" value="RIESKE"/>
    <property type="match status" value="1"/>
</dbReference>
<dbReference type="Proteomes" id="UP001562065">
    <property type="component" value="Unassembled WGS sequence"/>
</dbReference>
<dbReference type="Pfam" id="PF00355">
    <property type="entry name" value="Rieske"/>
    <property type="match status" value="1"/>
</dbReference>
<reference evidence="6 7" key="1">
    <citation type="submission" date="2024-07" db="EMBL/GenBank/DDBJ databases">
        <authorList>
            <person name="Ren Q."/>
        </authorList>
    </citation>
    <scope>NUCLEOTIDE SEQUENCE [LARGE SCALE GENOMIC DNA]</scope>
    <source>
        <strain evidence="6 7">REN37</strain>
    </source>
</reference>
<dbReference type="SUPFAM" id="SSF50022">
    <property type="entry name" value="ISP domain"/>
    <property type="match status" value="1"/>
</dbReference>
<evidence type="ECO:0000313" key="6">
    <source>
        <dbReference type="EMBL" id="MEY1663055.1"/>
    </source>
</evidence>
<keyword evidence="1" id="KW-0001">2Fe-2S</keyword>
<dbReference type="InterPro" id="IPR017941">
    <property type="entry name" value="Rieske_2Fe-2S"/>
</dbReference>
<protein>
    <submittedName>
        <fullName evidence="6">Rieske (2Fe-2S) protein</fullName>
    </submittedName>
</protein>
<feature type="domain" description="Rieske" evidence="5">
    <location>
        <begin position="4"/>
        <end position="105"/>
    </location>
</feature>
<dbReference type="EMBL" id="JBGCUO010000002">
    <property type="protein sequence ID" value="MEY1663055.1"/>
    <property type="molecule type" value="Genomic_DNA"/>
</dbReference>
<sequence>MSEVRLCARNELEEGAARGFQLGAHSVLAVVQDGQLHTYWNWCPHLGIELNFMPDQFLDDQAQFITCANHGALFEIESGECVSGPCHGEKLVAITHDIRDGDVWITLENAPA</sequence>
<dbReference type="CDD" id="cd03467">
    <property type="entry name" value="Rieske"/>
    <property type="match status" value="1"/>
</dbReference>
<dbReference type="Gene3D" id="2.102.10.10">
    <property type="entry name" value="Rieske [2Fe-2S] iron-sulphur domain"/>
    <property type="match status" value="1"/>
</dbReference>
<dbReference type="RefSeq" id="WP_369456321.1">
    <property type="nucleotide sequence ID" value="NZ_JBGCUO010000002.1"/>
</dbReference>
<evidence type="ECO:0000256" key="3">
    <source>
        <dbReference type="ARBA" id="ARBA00023004"/>
    </source>
</evidence>
<evidence type="ECO:0000256" key="1">
    <source>
        <dbReference type="ARBA" id="ARBA00022714"/>
    </source>
</evidence>
<keyword evidence="3" id="KW-0408">Iron</keyword>
<organism evidence="6 7">
    <name type="scientific">Isoalcanivorax beigongshangi</name>
    <dbReference type="NCBI Taxonomy" id="3238810"/>
    <lineage>
        <taxon>Bacteria</taxon>
        <taxon>Pseudomonadati</taxon>
        <taxon>Pseudomonadota</taxon>
        <taxon>Gammaproteobacteria</taxon>
        <taxon>Oceanospirillales</taxon>
        <taxon>Alcanivoracaceae</taxon>
        <taxon>Isoalcanivorax</taxon>
    </lineage>
</organism>
<name>A0ABV4AK89_9GAMM</name>